<proteinExistence type="predicted"/>
<feature type="transmembrane region" description="Helical" evidence="1">
    <location>
        <begin position="45"/>
        <end position="66"/>
    </location>
</feature>
<gene>
    <name evidence="2" type="ORF">L596_011305</name>
</gene>
<evidence type="ECO:0000313" key="3">
    <source>
        <dbReference type="Proteomes" id="UP000298663"/>
    </source>
</evidence>
<accession>A0A4U5NTH1</accession>
<keyword evidence="1" id="KW-1133">Transmembrane helix</keyword>
<keyword evidence="1" id="KW-0472">Membrane</keyword>
<dbReference type="AlphaFoldDB" id="A0A4U5NTH1"/>
<organism evidence="2 3">
    <name type="scientific">Steinernema carpocapsae</name>
    <name type="common">Entomopathogenic nematode</name>
    <dbReference type="NCBI Taxonomy" id="34508"/>
    <lineage>
        <taxon>Eukaryota</taxon>
        <taxon>Metazoa</taxon>
        <taxon>Ecdysozoa</taxon>
        <taxon>Nematoda</taxon>
        <taxon>Chromadorea</taxon>
        <taxon>Rhabditida</taxon>
        <taxon>Tylenchina</taxon>
        <taxon>Panagrolaimomorpha</taxon>
        <taxon>Strongyloidoidea</taxon>
        <taxon>Steinernematidae</taxon>
        <taxon>Steinernema</taxon>
    </lineage>
</organism>
<keyword evidence="1" id="KW-0812">Transmembrane</keyword>
<comment type="caution">
    <text evidence="2">The sequence shown here is derived from an EMBL/GenBank/DDBJ whole genome shotgun (WGS) entry which is preliminary data.</text>
</comment>
<keyword evidence="3" id="KW-1185">Reference proteome</keyword>
<evidence type="ECO:0000313" key="2">
    <source>
        <dbReference type="EMBL" id="TKR86787.1"/>
    </source>
</evidence>
<name>A0A4U5NTH1_STECR</name>
<evidence type="ECO:0000256" key="1">
    <source>
        <dbReference type="SAM" id="Phobius"/>
    </source>
</evidence>
<reference evidence="2 3" key="1">
    <citation type="journal article" date="2015" name="Genome Biol.">
        <title>Comparative genomics of Steinernema reveals deeply conserved gene regulatory networks.</title>
        <authorList>
            <person name="Dillman A.R."/>
            <person name="Macchietto M."/>
            <person name="Porter C.F."/>
            <person name="Rogers A."/>
            <person name="Williams B."/>
            <person name="Antoshechkin I."/>
            <person name="Lee M.M."/>
            <person name="Goodwin Z."/>
            <person name="Lu X."/>
            <person name="Lewis E.E."/>
            <person name="Goodrich-Blair H."/>
            <person name="Stock S.P."/>
            <person name="Adams B.J."/>
            <person name="Sternberg P.W."/>
            <person name="Mortazavi A."/>
        </authorList>
    </citation>
    <scope>NUCLEOTIDE SEQUENCE [LARGE SCALE GENOMIC DNA]</scope>
    <source>
        <strain evidence="2 3">ALL</strain>
    </source>
</reference>
<reference evidence="2 3" key="2">
    <citation type="journal article" date="2019" name="G3 (Bethesda)">
        <title>Hybrid Assembly of the Genome of the Entomopathogenic Nematode Steinernema carpocapsae Identifies the X-Chromosome.</title>
        <authorList>
            <person name="Serra L."/>
            <person name="Macchietto M."/>
            <person name="Macias-Munoz A."/>
            <person name="McGill C.J."/>
            <person name="Rodriguez I.M."/>
            <person name="Rodriguez B."/>
            <person name="Murad R."/>
            <person name="Mortazavi A."/>
        </authorList>
    </citation>
    <scope>NUCLEOTIDE SEQUENCE [LARGE SCALE GENOMIC DNA]</scope>
    <source>
        <strain evidence="2 3">ALL</strain>
    </source>
</reference>
<sequence>MLVGDGEPRLVWLMLSFLFELDGKMKVLTELSCLISVCLRLYFKFPVFLLVCLFACDVFVKFYGFVKCTMAH</sequence>
<dbReference type="Proteomes" id="UP000298663">
    <property type="component" value="Unassembled WGS sequence"/>
</dbReference>
<protein>
    <submittedName>
        <fullName evidence="2">Uncharacterized protein</fullName>
    </submittedName>
</protein>
<dbReference type="EMBL" id="AZBU02000003">
    <property type="protein sequence ID" value="TKR86787.1"/>
    <property type="molecule type" value="Genomic_DNA"/>
</dbReference>